<protein>
    <recommendedName>
        <fullName evidence="1">Retrovirus-related Pol polyprotein from transposon TNT 1-94-like beta-barrel domain-containing protein</fullName>
    </recommendedName>
</protein>
<organism evidence="2 3">
    <name type="scientific">Saponaria officinalis</name>
    <name type="common">Common soapwort</name>
    <name type="synonym">Lychnis saponaria</name>
    <dbReference type="NCBI Taxonomy" id="3572"/>
    <lineage>
        <taxon>Eukaryota</taxon>
        <taxon>Viridiplantae</taxon>
        <taxon>Streptophyta</taxon>
        <taxon>Embryophyta</taxon>
        <taxon>Tracheophyta</taxon>
        <taxon>Spermatophyta</taxon>
        <taxon>Magnoliopsida</taxon>
        <taxon>eudicotyledons</taxon>
        <taxon>Gunneridae</taxon>
        <taxon>Pentapetalae</taxon>
        <taxon>Caryophyllales</taxon>
        <taxon>Caryophyllaceae</taxon>
        <taxon>Caryophylleae</taxon>
        <taxon>Saponaria</taxon>
    </lineage>
</organism>
<dbReference type="PANTHER" id="PTHR47592:SF30">
    <property type="entry name" value="CCHC-TYPE DOMAIN-CONTAINING PROTEIN"/>
    <property type="match status" value="1"/>
</dbReference>
<dbReference type="AlphaFoldDB" id="A0AAW1LC63"/>
<dbReference type="PANTHER" id="PTHR47592">
    <property type="entry name" value="PBF68 PROTEIN"/>
    <property type="match status" value="1"/>
</dbReference>
<dbReference type="InterPro" id="IPR054722">
    <property type="entry name" value="PolX-like_BBD"/>
</dbReference>
<comment type="caution">
    <text evidence="2">The sequence shown here is derived from an EMBL/GenBank/DDBJ whole genome shotgun (WGS) entry which is preliminary data.</text>
</comment>
<dbReference type="Pfam" id="PF22936">
    <property type="entry name" value="Pol_BBD"/>
    <property type="match status" value="1"/>
</dbReference>
<gene>
    <name evidence="2" type="ORF">RND81_04G022600</name>
</gene>
<evidence type="ECO:0000313" key="2">
    <source>
        <dbReference type="EMBL" id="KAK9732792.1"/>
    </source>
</evidence>
<name>A0AAW1LC63_SAPOF</name>
<keyword evidence="3" id="KW-1185">Reference proteome</keyword>
<feature type="domain" description="Retrovirus-related Pol polyprotein from transposon TNT 1-94-like beta-barrel" evidence="1">
    <location>
        <begin position="118"/>
        <end position="198"/>
    </location>
</feature>
<sequence>MKLDDIFMANVLLEKFPPSWSDYRNHLKHKKKDLSLQELVGHMRTEEANCLKDKPVSLSLNTSVVAVKANLVESGGPSNFEKFKGKEKKTAEANVAVTDDVIAAVVVEANLVGNTAEWILDTGASRHLCADKGLFAEFEEVADGECVYMGNSTSALITGKGNIFLKLTSGKTLALTNVLFVPSLRRNLVSDALLNKAGLKLIFEADKVVMSRNGEFVGKGYLSGGLFLLNTD</sequence>
<reference evidence="2" key="1">
    <citation type="submission" date="2024-03" db="EMBL/GenBank/DDBJ databases">
        <title>WGS assembly of Saponaria officinalis var. Norfolk2.</title>
        <authorList>
            <person name="Jenkins J."/>
            <person name="Shu S."/>
            <person name="Grimwood J."/>
            <person name="Barry K."/>
            <person name="Goodstein D."/>
            <person name="Schmutz J."/>
            <person name="Leebens-Mack J."/>
            <person name="Osbourn A."/>
        </authorList>
    </citation>
    <scope>NUCLEOTIDE SEQUENCE [LARGE SCALE GENOMIC DNA]</scope>
    <source>
        <strain evidence="2">JIC</strain>
    </source>
</reference>
<accession>A0AAW1LC63</accession>
<evidence type="ECO:0000313" key="3">
    <source>
        <dbReference type="Proteomes" id="UP001443914"/>
    </source>
</evidence>
<dbReference type="Proteomes" id="UP001443914">
    <property type="component" value="Unassembled WGS sequence"/>
</dbReference>
<dbReference type="EMBL" id="JBDFQZ010000004">
    <property type="protein sequence ID" value="KAK9732792.1"/>
    <property type="molecule type" value="Genomic_DNA"/>
</dbReference>
<proteinExistence type="predicted"/>
<evidence type="ECO:0000259" key="1">
    <source>
        <dbReference type="Pfam" id="PF22936"/>
    </source>
</evidence>